<dbReference type="PROSITE" id="PS50987">
    <property type="entry name" value="HTH_ARSR_2"/>
    <property type="match status" value="1"/>
</dbReference>
<organism evidence="2 3">
    <name type="scientific">Luteimicrobium album</name>
    <dbReference type="NCBI Taxonomy" id="1054550"/>
    <lineage>
        <taxon>Bacteria</taxon>
        <taxon>Bacillati</taxon>
        <taxon>Actinomycetota</taxon>
        <taxon>Actinomycetes</taxon>
        <taxon>Micrococcales</taxon>
        <taxon>Luteimicrobium</taxon>
    </lineage>
</organism>
<reference evidence="3" key="1">
    <citation type="journal article" date="2019" name="Int. J. Syst. Evol. Microbiol.">
        <title>The Global Catalogue of Microorganisms (GCM) 10K type strain sequencing project: providing services to taxonomists for standard genome sequencing and annotation.</title>
        <authorList>
            <consortium name="The Broad Institute Genomics Platform"/>
            <consortium name="The Broad Institute Genome Sequencing Center for Infectious Disease"/>
            <person name="Wu L."/>
            <person name="Ma J."/>
        </authorList>
    </citation>
    <scope>NUCLEOTIDE SEQUENCE [LARGE SCALE GENOMIC DNA]</scope>
    <source>
        <strain evidence="3">NBRC 106348</strain>
    </source>
</reference>
<feature type="domain" description="HTH arsR-type" evidence="1">
    <location>
        <begin position="3"/>
        <end position="97"/>
    </location>
</feature>
<evidence type="ECO:0000313" key="2">
    <source>
        <dbReference type="EMBL" id="GMA25682.1"/>
    </source>
</evidence>
<evidence type="ECO:0000259" key="1">
    <source>
        <dbReference type="PROSITE" id="PS50987"/>
    </source>
</evidence>
<dbReference type="Pfam" id="PF12840">
    <property type="entry name" value="HTH_20"/>
    <property type="match status" value="1"/>
</dbReference>
<protein>
    <submittedName>
        <fullName evidence="2">Transcriptional regulator</fullName>
    </submittedName>
</protein>
<accession>A0ABQ6I641</accession>
<keyword evidence="3" id="KW-1185">Reference proteome</keyword>
<dbReference type="SMART" id="SM00418">
    <property type="entry name" value="HTH_ARSR"/>
    <property type="match status" value="1"/>
</dbReference>
<gene>
    <name evidence="2" type="ORF">GCM10025864_34410</name>
</gene>
<dbReference type="PRINTS" id="PR00778">
    <property type="entry name" value="HTHARSR"/>
</dbReference>
<sequence>MEPSGRVSREILAVLQALADPVRVEMVRRLRSAGESQSCGVLHDDLPRSTASYHFRVLRESGVIEQYDRSGRRLNRLREQHVQELAPGLLDAVFAAPSQRERGADDRP</sequence>
<dbReference type="Proteomes" id="UP001157091">
    <property type="component" value="Unassembled WGS sequence"/>
</dbReference>
<proteinExistence type="predicted"/>
<dbReference type="InterPro" id="IPR036390">
    <property type="entry name" value="WH_DNA-bd_sf"/>
</dbReference>
<dbReference type="CDD" id="cd00090">
    <property type="entry name" value="HTH_ARSR"/>
    <property type="match status" value="1"/>
</dbReference>
<dbReference type="InterPro" id="IPR036388">
    <property type="entry name" value="WH-like_DNA-bd_sf"/>
</dbReference>
<dbReference type="EMBL" id="BSUK01000001">
    <property type="protein sequence ID" value="GMA25682.1"/>
    <property type="molecule type" value="Genomic_DNA"/>
</dbReference>
<dbReference type="SUPFAM" id="SSF46785">
    <property type="entry name" value="Winged helix' DNA-binding domain"/>
    <property type="match status" value="1"/>
</dbReference>
<evidence type="ECO:0000313" key="3">
    <source>
        <dbReference type="Proteomes" id="UP001157091"/>
    </source>
</evidence>
<comment type="caution">
    <text evidence="2">The sequence shown here is derived from an EMBL/GenBank/DDBJ whole genome shotgun (WGS) entry which is preliminary data.</text>
</comment>
<dbReference type="InterPro" id="IPR011991">
    <property type="entry name" value="ArsR-like_HTH"/>
</dbReference>
<dbReference type="InterPro" id="IPR001845">
    <property type="entry name" value="HTH_ArsR_DNA-bd_dom"/>
</dbReference>
<name>A0ABQ6I641_9MICO</name>
<dbReference type="Gene3D" id="1.10.10.10">
    <property type="entry name" value="Winged helix-like DNA-binding domain superfamily/Winged helix DNA-binding domain"/>
    <property type="match status" value="1"/>
</dbReference>